<dbReference type="InterPro" id="IPR003607">
    <property type="entry name" value="HD/PDEase_dom"/>
</dbReference>
<feature type="compositionally biased region" description="Polar residues" evidence="2">
    <location>
        <begin position="20"/>
        <end position="37"/>
    </location>
</feature>
<feature type="region of interest" description="Disordered" evidence="2">
    <location>
        <begin position="20"/>
        <end position="42"/>
    </location>
</feature>
<evidence type="ECO:0000313" key="5">
    <source>
        <dbReference type="Proteomes" id="UP001596512"/>
    </source>
</evidence>
<dbReference type="PROSITE" id="PS51831">
    <property type="entry name" value="HD"/>
    <property type="match status" value="1"/>
</dbReference>
<keyword evidence="5" id="KW-1185">Reference proteome</keyword>
<proteinExistence type="predicted"/>
<dbReference type="PANTHER" id="PTHR11373">
    <property type="entry name" value="DEOXYNUCLEOSIDE TRIPHOSPHATE TRIPHOSPHOHYDROLASE"/>
    <property type="match status" value="1"/>
</dbReference>
<reference evidence="5" key="1">
    <citation type="journal article" date="2019" name="Int. J. Syst. Evol. Microbiol.">
        <title>The Global Catalogue of Microorganisms (GCM) 10K type strain sequencing project: providing services to taxonomists for standard genome sequencing and annotation.</title>
        <authorList>
            <consortium name="The Broad Institute Genomics Platform"/>
            <consortium name="The Broad Institute Genome Sequencing Center for Infectious Disease"/>
            <person name="Wu L."/>
            <person name="Ma J."/>
        </authorList>
    </citation>
    <scope>NUCLEOTIDE SEQUENCE [LARGE SCALE GENOMIC DNA]</scope>
    <source>
        <strain evidence="5">JCM 17695</strain>
    </source>
</reference>
<protein>
    <submittedName>
        <fullName evidence="4">Deoxyguanosinetriphosphate triphosphohydrolase family protein</fullName>
    </submittedName>
</protein>
<dbReference type="NCBIfam" id="TIGR01353">
    <property type="entry name" value="dGTP_triPase"/>
    <property type="match status" value="1"/>
</dbReference>
<evidence type="ECO:0000256" key="2">
    <source>
        <dbReference type="SAM" id="MobiDB-lite"/>
    </source>
</evidence>
<comment type="caution">
    <text evidence="4">The sequence shown here is derived from an EMBL/GenBank/DDBJ whole genome shotgun (WGS) entry which is preliminary data.</text>
</comment>
<name>A0ABW2TMH3_9PSEU</name>
<dbReference type="EMBL" id="JBHTEY010000004">
    <property type="protein sequence ID" value="MFC7614569.1"/>
    <property type="molecule type" value="Genomic_DNA"/>
</dbReference>
<feature type="domain" description="HD" evidence="3">
    <location>
        <begin position="74"/>
        <end position="257"/>
    </location>
</feature>
<dbReference type="Gene3D" id="1.10.3210.10">
    <property type="entry name" value="Hypothetical protein af1432"/>
    <property type="match status" value="1"/>
</dbReference>
<organism evidence="4 5">
    <name type="scientific">Actinokineospora soli</name>
    <dbReference type="NCBI Taxonomy" id="1048753"/>
    <lineage>
        <taxon>Bacteria</taxon>
        <taxon>Bacillati</taxon>
        <taxon>Actinomycetota</taxon>
        <taxon>Actinomycetes</taxon>
        <taxon>Pseudonocardiales</taxon>
        <taxon>Pseudonocardiaceae</taxon>
        <taxon>Actinokineospora</taxon>
    </lineage>
</organism>
<sequence length="497" mass="56937">MNQPETQAVRLVSPALRTARNQRLISQTPHTSPSTSAPARRDRDRVLYSAAWRRLGGVTQVITPFDDSALPHTRLTHSEKVAQVARSIAECLLNQQDNADLIADLGGIDVHVVEAAALAHDLGHPPFGHIGEQTLDEVARDCLGLRDGFEGNAQTFRTVQLTETRHHAYDGLDLTSASLMAIAKYPWTRTIHDDDRHSQLLRTDTDYRRHWRKFSVYETEWEAFTRAREFLDHVGFPCRTQSIEASIMDVADDITYAIHDLEDFYTADILDIRRVITELRRVAKNGYQCELREQLSLDYPDFYDDALFAEAVSTTVEELESFRPRFPQSRLLTLGLAGASASKLIGRYIEAVEVRDRQFWKGGPFVSLRRAEWHEVQLLKKITKDFVIKRPDMAVLQRGQQRVLKDLVVQLHDWAESDFGRLPRYLREEMEVARGEHRVSETREWRMLTRTRCTHGFVDRGDENRCILDYLCTLTDGQCYALHRKLSGARPAASAIL</sequence>
<dbReference type="Proteomes" id="UP001596512">
    <property type="component" value="Unassembled WGS sequence"/>
</dbReference>
<evidence type="ECO:0000259" key="3">
    <source>
        <dbReference type="PROSITE" id="PS51831"/>
    </source>
</evidence>
<dbReference type="SMART" id="SM00471">
    <property type="entry name" value="HDc"/>
    <property type="match status" value="1"/>
</dbReference>
<gene>
    <name evidence="4" type="ORF">ACFQV2_14580</name>
</gene>
<evidence type="ECO:0000313" key="4">
    <source>
        <dbReference type="EMBL" id="MFC7614569.1"/>
    </source>
</evidence>
<keyword evidence="1" id="KW-0378">Hydrolase</keyword>
<dbReference type="CDD" id="cd00077">
    <property type="entry name" value="HDc"/>
    <property type="match status" value="1"/>
</dbReference>
<dbReference type="InterPro" id="IPR006261">
    <property type="entry name" value="dGTPase"/>
</dbReference>
<dbReference type="PANTHER" id="PTHR11373:SF32">
    <property type="entry name" value="DEOXYGUANOSINETRIPHOSPHATE TRIPHOSPHOHYDROLASE"/>
    <property type="match status" value="1"/>
</dbReference>
<dbReference type="InterPro" id="IPR006674">
    <property type="entry name" value="HD_domain"/>
</dbReference>
<dbReference type="InterPro" id="IPR050135">
    <property type="entry name" value="dGTPase-like"/>
</dbReference>
<evidence type="ECO:0000256" key="1">
    <source>
        <dbReference type="ARBA" id="ARBA00022801"/>
    </source>
</evidence>
<dbReference type="SUPFAM" id="SSF109604">
    <property type="entry name" value="HD-domain/PDEase-like"/>
    <property type="match status" value="1"/>
</dbReference>
<dbReference type="Pfam" id="PF01966">
    <property type="entry name" value="HD"/>
    <property type="match status" value="1"/>
</dbReference>
<accession>A0ABW2TMH3</accession>